<dbReference type="GeneID" id="112127075"/>
<sequence length="107" mass="12480">MRDLEINYFKTMFKFPPILSKTSVFLFFQVSGRIPHRSLRVNNMKNRGIYKVQVLWQSAPEVQVMAGVPVDLVRPFPYSPEVYVRVSRQQPPFCRDQIHGISPARAQ</sequence>
<dbReference type="KEGG" id="clec:112127075"/>
<name>A0A8I6SKZ0_CIMLE</name>
<dbReference type="AlphaFoldDB" id="A0A8I6SKZ0"/>
<evidence type="ECO:0000313" key="2">
    <source>
        <dbReference type="Proteomes" id="UP000494040"/>
    </source>
</evidence>
<proteinExistence type="predicted"/>
<dbReference type="RefSeq" id="XP_024083166.1">
    <property type="nucleotide sequence ID" value="XM_024227398.1"/>
</dbReference>
<accession>A0A8I6SKZ0</accession>
<organism evidence="1 2">
    <name type="scientific">Cimex lectularius</name>
    <name type="common">Bed bug</name>
    <name type="synonym">Acanthia lectularia</name>
    <dbReference type="NCBI Taxonomy" id="79782"/>
    <lineage>
        <taxon>Eukaryota</taxon>
        <taxon>Metazoa</taxon>
        <taxon>Ecdysozoa</taxon>
        <taxon>Arthropoda</taxon>
        <taxon>Hexapoda</taxon>
        <taxon>Insecta</taxon>
        <taxon>Pterygota</taxon>
        <taxon>Neoptera</taxon>
        <taxon>Paraneoptera</taxon>
        <taxon>Hemiptera</taxon>
        <taxon>Heteroptera</taxon>
        <taxon>Panheteroptera</taxon>
        <taxon>Cimicomorpha</taxon>
        <taxon>Cimicidae</taxon>
        <taxon>Cimex</taxon>
    </lineage>
</organism>
<reference evidence="1" key="1">
    <citation type="submission" date="2022-01" db="UniProtKB">
        <authorList>
            <consortium name="EnsemblMetazoa"/>
        </authorList>
    </citation>
    <scope>IDENTIFICATION</scope>
</reference>
<evidence type="ECO:0000313" key="1">
    <source>
        <dbReference type="EnsemblMetazoa" id="XP_024083166.1"/>
    </source>
</evidence>
<dbReference type="Proteomes" id="UP000494040">
    <property type="component" value="Unassembled WGS sequence"/>
</dbReference>
<dbReference type="EnsemblMetazoa" id="XM_024227398.1">
    <property type="protein sequence ID" value="XP_024083166.1"/>
    <property type="gene ID" value="LOC112127075"/>
</dbReference>
<keyword evidence="2" id="KW-1185">Reference proteome</keyword>
<protein>
    <submittedName>
        <fullName evidence="1">Uncharacterized protein</fullName>
    </submittedName>
</protein>